<dbReference type="AlphaFoldDB" id="A0A1Y3AXI4"/>
<dbReference type="PANTHER" id="PTHR44889:SF1">
    <property type="entry name" value="INACTIVE HYDROXYSTEROID DEHYDROGENASE-LIKE PROTEIN 1"/>
    <property type="match status" value="1"/>
</dbReference>
<gene>
    <name evidence="5" type="ORF">BLA29_007073</name>
</gene>
<keyword evidence="2" id="KW-0521">NADP</keyword>
<reference evidence="5 6" key="1">
    <citation type="submission" date="2017-03" db="EMBL/GenBank/DDBJ databases">
        <title>Genome Survey of Euroglyphus maynei.</title>
        <authorList>
            <person name="Arlian L.G."/>
            <person name="Morgan M.S."/>
            <person name="Rider S.D."/>
        </authorList>
    </citation>
    <scope>NUCLEOTIDE SEQUENCE [LARGE SCALE GENOMIC DNA]</scope>
    <source>
        <strain evidence="5">Arlian Lab</strain>
        <tissue evidence="5">Whole body</tissue>
    </source>
</reference>
<dbReference type="SUPFAM" id="SSF51735">
    <property type="entry name" value="NAD(P)-binding Rossmann-fold domains"/>
    <property type="match status" value="1"/>
</dbReference>
<comment type="caution">
    <text evidence="5">The sequence shown here is derived from an EMBL/GenBank/DDBJ whole genome shotgun (WGS) entry which is preliminary data.</text>
</comment>
<name>A0A1Y3AXI4_EURMA</name>
<evidence type="ECO:0008006" key="7">
    <source>
        <dbReference type="Google" id="ProtNLM"/>
    </source>
</evidence>
<dbReference type="OrthoDB" id="5545019at2759"/>
<evidence type="ECO:0000256" key="3">
    <source>
        <dbReference type="ARBA" id="ARBA00023128"/>
    </source>
</evidence>
<comment type="subcellular location">
    <subcellularLocation>
        <location evidence="1">Mitochondrion</location>
    </subcellularLocation>
</comment>
<evidence type="ECO:0000256" key="1">
    <source>
        <dbReference type="ARBA" id="ARBA00004173"/>
    </source>
</evidence>
<evidence type="ECO:0000256" key="2">
    <source>
        <dbReference type="ARBA" id="ARBA00022857"/>
    </source>
</evidence>
<dbReference type="Gene3D" id="3.40.50.720">
    <property type="entry name" value="NAD(P)-binding Rossmann-like Domain"/>
    <property type="match status" value="2"/>
</dbReference>
<evidence type="ECO:0000313" key="6">
    <source>
        <dbReference type="Proteomes" id="UP000194236"/>
    </source>
</evidence>
<comment type="similarity">
    <text evidence="4">Belongs to the short-chain dehydrogenases/reductases (SDR) family. 17-beta-HSD 3 subfamily.</text>
</comment>
<dbReference type="InterPro" id="IPR002347">
    <property type="entry name" value="SDR_fam"/>
</dbReference>
<evidence type="ECO:0000256" key="4">
    <source>
        <dbReference type="ARBA" id="ARBA00038261"/>
    </source>
</evidence>
<dbReference type="PANTHER" id="PTHR44889">
    <property type="entry name" value="INACTIVE HYDROXYSTEROID DEHYDROGENASE-LIKE PROTEIN 1"/>
    <property type="match status" value="1"/>
</dbReference>
<proteinExistence type="inferred from homology"/>
<protein>
    <recommendedName>
        <fullName evidence="7">Hydroxysteroid dehydrogenase-like protein</fullName>
    </recommendedName>
</protein>
<dbReference type="EMBL" id="MUJZ01055887">
    <property type="protein sequence ID" value="OTF72504.1"/>
    <property type="molecule type" value="Genomic_DNA"/>
</dbReference>
<dbReference type="Pfam" id="PF00106">
    <property type="entry name" value="adh_short"/>
    <property type="match status" value="2"/>
</dbReference>
<sequence>MDNHHHQQQQSLIKELPFPVPRKRNKLYVYYSTMGYLFQIVRDIDPKLRLMIDTFTLIGFIYSARFLWTITSSVFNGFYVHVWSRIWFRQDLAKKYGKWAIITGATDGIGLEYARQFAERGINIILLGHQPETKLWEHVRVNMLAVIMMTRLVLPSMVKRKKGLVINVASIAGYQPLPLMGVYSASKVNHDFFFKSKQYQ</sequence>
<dbReference type="GO" id="GO:0005739">
    <property type="term" value="C:mitochondrion"/>
    <property type="evidence" value="ECO:0007669"/>
    <property type="project" value="UniProtKB-SubCell"/>
</dbReference>
<keyword evidence="6" id="KW-1185">Reference proteome</keyword>
<dbReference type="InterPro" id="IPR036291">
    <property type="entry name" value="NAD(P)-bd_dom_sf"/>
</dbReference>
<keyword evidence="3" id="KW-0496">Mitochondrion</keyword>
<accession>A0A1Y3AXI4</accession>
<dbReference type="InterPro" id="IPR052149">
    <property type="entry name" value="17-beta-HSD3-like"/>
</dbReference>
<dbReference type="Proteomes" id="UP000194236">
    <property type="component" value="Unassembled WGS sequence"/>
</dbReference>
<organism evidence="5 6">
    <name type="scientific">Euroglyphus maynei</name>
    <name type="common">Mayne's house dust mite</name>
    <dbReference type="NCBI Taxonomy" id="6958"/>
    <lineage>
        <taxon>Eukaryota</taxon>
        <taxon>Metazoa</taxon>
        <taxon>Ecdysozoa</taxon>
        <taxon>Arthropoda</taxon>
        <taxon>Chelicerata</taxon>
        <taxon>Arachnida</taxon>
        <taxon>Acari</taxon>
        <taxon>Acariformes</taxon>
        <taxon>Sarcoptiformes</taxon>
        <taxon>Astigmata</taxon>
        <taxon>Psoroptidia</taxon>
        <taxon>Analgoidea</taxon>
        <taxon>Pyroglyphidae</taxon>
        <taxon>Pyroglyphinae</taxon>
        <taxon>Euroglyphus</taxon>
    </lineage>
</organism>
<evidence type="ECO:0000313" key="5">
    <source>
        <dbReference type="EMBL" id="OTF72504.1"/>
    </source>
</evidence>